<dbReference type="EMBL" id="JANJQO010000872">
    <property type="protein sequence ID" value="KAJ2974116.1"/>
    <property type="molecule type" value="Genomic_DNA"/>
</dbReference>
<sequence length="638" mass="69669">MTRPTRAAKATAYENMDKLARPNARKRKRNAHTVASPDAPEHGTGIQSGLPVAASEEAAELSEPDDQQGCKALFDELGKQYKAYHESVILPGRELQLVRLSGVDPALVHPSVPRANIGQGWTEQDEEAVQAAWVAEQTQWDILPSAFLPYYKLWRLCLQFAECTPWDIVGSRTNLVFELDASAPPATSVNHMWSCVFCHGLSTLVTHCSWPTDQPLALANSLAAALQYVVILRTGDSRPWDPTFGGRDPFRAAFKCFSKNGETPMRKVHEEVREYMARNGVCFPSFSMSHLFLELEKLIVSPTVSTAEQEYGVRAADLRILMRALDNMTHITGVKLQPAGVQYQTAMACRPKVCLPSSKQELVQYHKAAVVEEMRRRHASRRSKLNVSPSHNQSSIDDGGIPDLGIEAPASLSGNISPSHYQSSIGDGMQGLEIEASAAPSDNIPPPPHHQSSSDEDGMQELEIGASDASSDNGNESSAVAYQILGVNPSSNQDELDNGNESSAVATQFLGDDSFFDTGAGTGDEALLDSPFTGEPIAESSTALEHENFESAPTGHEPFVAASPIPGEPSLEIYGPVPVMSPPKYSVEVVGQMILGKPPKDYNKNIVYRALDPRLHARMSNRHVLKNREKNPKLYHRS</sequence>
<proteinExistence type="predicted"/>
<dbReference type="Proteomes" id="UP001143910">
    <property type="component" value="Unassembled WGS sequence"/>
</dbReference>
<reference evidence="1" key="1">
    <citation type="submission" date="2022-08" db="EMBL/GenBank/DDBJ databases">
        <title>Genome Sequence of Lecanicillium fungicola.</title>
        <authorList>
            <person name="Buettner E."/>
        </authorList>
    </citation>
    <scope>NUCLEOTIDE SEQUENCE</scope>
    <source>
        <strain evidence="1">Babe33</strain>
    </source>
</reference>
<protein>
    <submittedName>
        <fullName evidence="1">Uncharacterized protein</fullName>
    </submittedName>
</protein>
<keyword evidence="2" id="KW-1185">Reference proteome</keyword>
<evidence type="ECO:0000313" key="1">
    <source>
        <dbReference type="EMBL" id="KAJ2974116.1"/>
    </source>
</evidence>
<evidence type="ECO:0000313" key="2">
    <source>
        <dbReference type="Proteomes" id="UP001143910"/>
    </source>
</evidence>
<comment type="caution">
    <text evidence="1">The sequence shown here is derived from an EMBL/GenBank/DDBJ whole genome shotgun (WGS) entry which is preliminary data.</text>
</comment>
<gene>
    <name evidence="1" type="ORF">NQ176_g6227</name>
</gene>
<name>A0ACC1N5I1_9HYPO</name>
<accession>A0ACC1N5I1</accession>
<organism evidence="1 2">
    <name type="scientific">Zarea fungicola</name>
    <dbReference type="NCBI Taxonomy" id="93591"/>
    <lineage>
        <taxon>Eukaryota</taxon>
        <taxon>Fungi</taxon>
        <taxon>Dikarya</taxon>
        <taxon>Ascomycota</taxon>
        <taxon>Pezizomycotina</taxon>
        <taxon>Sordariomycetes</taxon>
        <taxon>Hypocreomycetidae</taxon>
        <taxon>Hypocreales</taxon>
        <taxon>Cordycipitaceae</taxon>
        <taxon>Zarea</taxon>
    </lineage>
</organism>